<dbReference type="PROSITE" id="PS51007">
    <property type="entry name" value="CYTC"/>
    <property type="match status" value="1"/>
</dbReference>
<evidence type="ECO:0000256" key="1">
    <source>
        <dbReference type="ARBA" id="ARBA00004370"/>
    </source>
</evidence>
<comment type="caution">
    <text evidence="12">The sequence shown here is derived from an EMBL/GenBank/DDBJ whole genome shotgun (WGS) entry which is preliminary data.</text>
</comment>
<protein>
    <submittedName>
        <fullName evidence="12">Cytochrome C</fullName>
    </submittedName>
</protein>
<dbReference type="GO" id="GO:0016020">
    <property type="term" value="C:membrane"/>
    <property type="evidence" value="ECO:0007669"/>
    <property type="project" value="UniProtKB-SubCell"/>
</dbReference>
<dbReference type="Proteomes" id="UP000076625">
    <property type="component" value="Unassembled WGS sequence"/>
</dbReference>
<feature type="signal peptide" evidence="10">
    <location>
        <begin position="1"/>
        <end position="22"/>
    </location>
</feature>
<keyword evidence="4 8" id="KW-0479">Metal-binding</keyword>
<evidence type="ECO:0000256" key="9">
    <source>
        <dbReference type="SAM" id="Phobius"/>
    </source>
</evidence>
<feature type="binding site" description="covalent" evidence="8">
    <location>
        <position position="57"/>
    </location>
    <ligand>
        <name>heme c</name>
        <dbReference type="ChEBI" id="CHEBI:61717"/>
    </ligand>
</feature>
<dbReference type="EMBL" id="LQQU01000017">
    <property type="protein sequence ID" value="KZE32944.1"/>
    <property type="molecule type" value="Genomic_DNA"/>
</dbReference>
<dbReference type="PRINTS" id="PR00603">
    <property type="entry name" value="CYTOCHROMEC1"/>
</dbReference>
<keyword evidence="10" id="KW-0732">Signal</keyword>
<evidence type="ECO:0000256" key="8">
    <source>
        <dbReference type="PIRSR" id="PIRSR602326-1"/>
    </source>
</evidence>
<keyword evidence="3 9" id="KW-0812">Transmembrane</keyword>
<dbReference type="GO" id="GO:0020037">
    <property type="term" value="F:heme binding"/>
    <property type="evidence" value="ECO:0007669"/>
    <property type="project" value="InterPro"/>
</dbReference>
<dbReference type="GO" id="GO:0046872">
    <property type="term" value="F:metal ion binding"/>
    <property type="evidence" value="ECO:0007669"/>
    <property type="project" value="UniProtKB-KW"/>
</dbReference>
<gene>
    <name evidence="12" type="ORF">AVW16_11260</name>
</gene>
<evidence type="ECO:0000256" key="7">
    <source>
        <dbReference type="ARBA" id="ARBA00023136"/>
    </source>
</evidence>
<evidence type="ECO:0000256" key="5">
    <source>
        <dbReference type="ARBA" id="ARBA00022989"/>
    </source>
</evidence>
<evidence type="ECO:0000313" key="12">
    <source>
        <dbReference type="EMBL" id="KZE32944.1"/>
    </source>
</evidence>
<dbReference type="GO" id="GO:0009055">
    <property type="term" value="F:electron transfer activity"/>
    <property type="evidence" value="ECO:0007669"/>
    <property type="project" value="InterPro"/>
</dbReference>
<comment type="cofactor">
    <cofactor evidence="8">
        <name>heme c</name>
        <dbReference type="ChEBI" id="CHEBI:61717"/>
    </cofactor>
    <text evidence="8">Binds 1 heme c group covalently per subunit.</text>
</comment>
<feature type="binding site" description="covalent" evidence="8">
    <location>
        <position position="53"/>
    </location>
    <ligand>
        <name>heme c</name>
        <dbReference type="ChEBI" id="CHEBI:61717"/>
    </ligand>
</feature>
<keyword evidence="6 8" id="KW-0408">Iron</keyword>
<comment type="subcellular location">
    <subcellularLocation>
        <location evidence="1">Membrane</location>
    </subcellularLocation>
</comment>
<keyword evidence="2 8" id="KW-0349">Heme</keyword>
<feature type="chain" id="PRO_5007857666" evidence="10">
    <location>
        <begin position="23"/>
        <end position="252"/>
    </location>
</feature>
<evidence type="ECO:0000256" key="6">
    <source>
        <dbReference type="ARBA" id="ARBA00023004"/>
    </source>
</evidence>
<evidence type="ECO:0000256" key="4">
    <source>
        <dbReference type="ARBA" id="ARBA00022723"/>
    </source>
</evidence>
<dbReference type="Pfam" id="PF02167">
    <property type="entry name" value="Cytochrom_C1"/>
    <property type="match status" value="1"/>
</dbReference>
<accession>A0A165FDW3</accession>
<evidence type="ECO:0000256" key="10">
    <source>
        <dbReference type="SAM" id="SignalP"/>
    </source>
</evidence>
<keyword evidence="13" id="KW-1185">Reference proteome</keyword>
<dbReference type="InterPro" id="IPR036909">
    <property type="entry name" value="Cyt_c-like_dom_sf"/>
</dbReference>
<sequence length="252" mass="28561">MKKTFRHLIAAVALVLPAAGFAAESGVPLEKAPIDIQDTESIQRGAQTFVNYCLSCHSANAMRYNRLMDVALSEEEIKGNLMFASEKIGDTMAVAMDKKDAKGWMGAAPPDLSLIARSRGADWLYSYMRSFYRDPSRDTGWNNLVFDRVGMPHVLWEWQGEQVLKVAKDAKGHESKTLELVTPGTMTKLENGKANTAEYDRRVADLVNYLVFMGEPNQVKRHQIGYVVLMFLFLLLLPFAYFLKKEYWKDIH</sequence>
<feature type="domain" description="Cytochrome c" evidence="11">
    <location>
        <begin position="40"/>
        <end position="214"/>
    </location>
</feature>
<dbReference type="OrthoDB" id="9798864at2"/>
<evidence type="ECO:0000313" key="13">
    <source>
        <dbReference type="Proteomes" id="UP000076625"/>
    </source>
</evidence>
<dbReference type="AlphaFoldDB" id="A0A165FDW3"/>
<reference evidence="13" key="1">
    <citation type="submission" date="2016-01" db="EMBL/GenBank/DDBJ databases">
        <title>Draft genome of Chromobacterium sp. F49.</title>
        <authorList>
            <person name="Hong K.W."/>
        </authorList>
    </citation>
    <scope>NUCLEOTIDE SEQUENCE [LARGE SCALE GENOMIC DNA]</scope>
    <source>
        <strain evidence="13">CN10</strain>
    </source>
</reference>
<evidence type="ECO:0000259" key="11">
    <source>
        <dbReference type="PROSITE" id="PS51007"/>
    </source>
</evidence>
<organism evidence="12 13">
    <name type="scientific">Crenobacter luteus</name>
    <dbReference type="NCBI Taxonomy" id="1452487"/>
    <lineage>
        <taxon>Bacteria</taxon>
        <taxon>Pseudomonadati</taxon>
        <taxon>Pseudomonadota</taxon>
        <taxon>Betaproteobacteria</taxon>
        <taxon>Neisseriales</taxon>
        <taxon>Neisseriaceae</taxon>
        <taxon>Crenobacter</taxon>
    </lineage>
</organism>
<dbReference type="InterPro" id="IPR009056">
    <property type="entry name" value="Cyt_c-like_dom"/>
</dbReference>
<dbReference type="InterPro" id="IPR002326">
    <property type="entry name" value="Cyt_c1"/>
</dbReference>
<dbReference type="PANTHER" id="PTHR10266">
    <property type="entry name" value="CYTOCHROME C1"/>
    <property type="match status" value="1"/>
</dbReference>
<dbReference type="SUPFAM" id="SSF46626">
    <property type="entry name" value="Cytochrome c"/>
    <property type="match status" value="1"/>
</dbReference>
<proteinExistence type="predicted"/>
<keyword evidence="7 9" id="KW-0472">Membrane</keyword>
<evidence type="ECO:0000256" key="3">
    <source>
        <dbReference type="ARBA" id="ARBA00022692"/>
    </source>
</evidence>
<dbReference type="Gene3D" id="1.10.760.10">
    <property type="entry name" value="Cytochrome c-like domain"/>
    <property type="match status" value="1"/>
</dbReference>
<evidence type="ECO:0000256" key="2">
    <source>
        <dbReference type="ARBA" id="ARBA00022617"/>
    </source>
</evidence>
<feature type="transmembrane region" description="Helical" evidence="9">
    <location>
        <begin position="224"/>
        <end position="243"/>
    </location>
</feature>
<dbReference type="STRING" id="1452487.AVW16_11260"/>
<keyword evidence="5 9" id="KW-1133">Transmembrane helix</keyword>
<dbReference type="PANTHER" id="PTHR10266:SF3">
    <property type="entry name" value="CYTOCHROME C1, HEME PROTEIN, MITOCHONDRIAL"/>
    <property type="match status" value="1"/>
</dbReference>
<name>A0A165FDW3_9NEIS</name>
<feature type="binding site" description="covalent" evidence="8">
    <location>
        <position position="56"/>
    </location>
    <ligand>
        <name>heme c</name>
        <dbReference type="ChEBI" id="CHEBI:61717"/>
    </ligand>
</feature>
<dbReference type="RefSeq" id="WP_066612045.1">
    <property type="nucleotide sequence ID" value="NZ_LQQU01000017.1"/>
</dbReference>